<accession>A0ABN3WMW6</accession>
<keyword evidence="2" id="KW-1185">Reference proteome</keyword>
<sequence>MGCTQQGAPLLMLSVDRADVGDEEWAGLPSRILDALRRGGVASLRPEAGACDALHDGQEIPLGSL</sequence>
<evidence type="ECO:0000313" key="2">
    <source>
        <dbReference type="Proteomes" id="UP001501102"/>
    </source>
</evidence>
<name>A0ABN3WMW6_STRTU</name>
<gene>
    <name evidence="1" type="ORF">GCM10020221_14790</name>
</gene>
<protein>
    <submittedName>
        <fullName evidence="1">Uncharacterized protein</fullName>
    </submittedName>
</protein>
<dbReference type="EMBL" id="BAAAXZ010000056">
    <property type="protein sequence ID" value="GAA2919565.1"/>
    <property type="molecule type" value="Genomic_DNA"/>
</dbReference>
<comment type="caution">
    <text evidence="1">The sequence shown here is derived from an EMBL/GenBank/DDBJ whole genome shotgun (WGS) entry which is preliminary data.</text>
</comment>
<organism evidence="1 2">
    <name type="scientific">Streptomyces thioluteus</name>
    <dbReference type="NCBI Taxonomy" id="66431"/>
    <lineage>
        <taxon>Bacteria</taxon>
        <taxon>Bacillati</taxon>
        <taxon>Actinomycetota</taxon>
        <taxon>Actinomycetes</taxon>
        <taxon>Kitasatosporales</taxon>
        <taxon>Streptomycetaceae</taxon>
        <taxon>Streptomyces</taxon>
    </lineage>
</organism>
<proteinExistence type="predicted"/>
<evidence type="ECO:0000313" key="1">
    <source>
        <dbReference type="EMBL" id="GAA2919565.1"/>
    </source>
</evidence>
<dbReference type="Proteomes" id="UP001501102">
    <property type="component" value="Unassembled WGS sequence"/>
</dbReference>
<reference evidence="1 2" key="1">
    <citation type="journal article" date="2019" name="Int. J. Syst. Evol. Microbiol.">
        <title>The Global Catalogue of Microorganisms (GCM) 10K type strain sequencing project: providing services to taxonomists for standard genome sequencing and annotation.</title>
        <authorList>
            <consortium name="The Broad Institute Genomics Platform"/>
            <consortium name="The Broad Institute Genome Sequencing Center for Infectious Disease"/>
            <person name="Wu L."/>
            <person name="Ma J."/>
        </authorList>
    </citation>
    <scope>NUCLEOTIDE SEQUENCE [LARGE SCALE GENOMIC DNA]</scope>
    <source>
        <strain evidence="1 2">JCM 4087</strain>
    </source>
</reference>